<evidence type="ECO:0000313" key="2">
    <source>
        <dbReference type="Proteomes" id="UP001367676"/>
    </source>
</evidence>
<accession>A0AAN9TPK0</accession>
<protein>
    <submittedName>
        <fullName evidence="1">Uncharacterized protein</fullName>
    </submittedName>
</protein>
<reference evidence="1 2" key="1">
    <citation type="submission" date="2024-03" db="EMBL/GenBank/DDBJ databases">
        <title>Adaptation during the transition from Ophiocordyceps entomopathogen to insect associate is accompanied by gene loss and intensified selection.</title>
        <authorList>
            <person name="Ward C.M."/>
            <person name="Onetto C.A."/>
            <person name="Borneman A.R."/>
        </authorList>
    </citation>
    <scope>NUCLEOTIDE SEQUENCE [LARGE SCALE GENOMIC DNA]</scope>
    <source>
        <strain evidence="1">AWRI1</strain>
        <tissue evidence="1">Single Adult Female</tissue>
    </source>
</reference>
<dbReference type="EMBL" id="JBBCAQ010000033">
    <property type="protein sequence ID" value="KAK7582275.1"/>
    <property type="molecule type" value="Genomic_DNA"/>
</dbReference>
<keyword evidence="2" id="KW-1185">Reference proteome</keyword>
<dbReference type="Proteomes" id="UP001367676">
    <property type="component" value="Unassembled WGS sequence"/>
</dbReference>
<comment type="caution">
    <text evidence="1">The sequence shown here is derived from an EMBL/GenBank/DDBJ whole genome shotgun (WGS) entry which is preliminary data.</text>
</comment>
<gene>
    <name evidence="1" type="ORF">V9T40_013720</name>
</gene>
<sequence length="75" mass="8534">MGIDRQSDFLKNDSRSSGFMPVGNLVPSEEPFNLLQGALHWDKYDKLLYVSKTPDKWLSVSPVYVVEISPVKSYI</sequence>
<dbReference type="AlphaFoldDB" id="A0AAN9TPK0"/>
<evidence type="ECO:0000313" key="1">
    <source>
        <dbReference type="EMBL" id="KAK7582275.1"/>
    </source>
</evidence>
<proteinExistence type="predicted"/>
<organism evidence="1 2">
    <name type="scientific">Parthenolecanium corni</name>
    <dbReference type="NCBI Taxonomy" id="536013"/>
    <lineage>
        <taxon>Eukaryota</taxon>
        <taxon>Metazoa</taxon>
        <taxon>Ecdysozoa</taxon>
        <taxon>Arthropoda</taxon>
        <taxon>Hexapoda</taxon>
        <taxon>Insecta</taxon>
        <taxon>Pterygota</taxon>
        <taxon>Neoptera</taxon>
        <taxon>Paraneoptera</taxon>
        <taxon>Hemiptera</taxon>
        <taxon>Sternorrhyncha</taxon>
        <taxon>Coccoidea</taxon>
        <taxon>Coccidae</taxon>
        <taxon>Parthenolecanium</taxon>
    </lineage>
</organism>
<name>A0AAN9TPK0_9HEMI</name>